<dbReference type="GO" id="GO:0005524">
    <property type="term" value="F:ATP binding"/>
    <property type="evidence" value="ECO:0007669"/>
    <property type="project" value="UniProtKB-KW"/>
</dbReference>
<gene>
    <name evidence="9" type="ORF">SAMN02745973_01616</name>
</gene>
<dbReference type="InterPro" id="IPR003593">
    <property type="entry name" value="AAA+_ATPase"/>
</dbReference>
<keyword evidence="6 9" id="KW-0067">ATP-binding</keyword>
<keyword evidence="3" id="KW-0813">Transport</keyword>
<dbReference type="PANTHER" id="PTHR43297:SF2">
    <property type="entry name" value="DIPEPTIDE TRANSPORT ATP-BINDING PROTEIN DPPD"/>
    <property type="match status" value="1"/>
</dbReference>
<dbReference type="Pfam" id="PF08352">
    <property type="entry name" value="oligo_HPY"/>
    <property type="match status" value="1"/>
</dbReference>
<dbReference type="RefSeq" id="WP_087679015.1">
    <property type="nucleotide sequence ID" value="NZ_FUWV01000010.1"/>
</dbReference>
<sequence length="345" mass="38533">MEKKKVLEVKNLKVSFDTYAGEVQAVRGVSFYVNKGEAIAIVGESGCGKSVTAQSIMRLIPMPPGRIKEGEILFKGRDLTKISNKQMESIRGSEIAMIFQDPMTSLNPTMMIGNQIAEGLRKHQDLSKKESLKRAIEMLRLVGIPNPEKRVYQYPHEFSGGMRQRAMIGIALACNPTLLIADEPTTALDVTIQAQILELMQDLQKRLNTSIILITHDLGVVANVVQRVMVMYAGMVIESGLLEDIFYDAKHPYTWGLMRSVPRLDLEKKEELKPIEGSPPDLFAPPIGCPFASRCEYAMKVCKNYMPEYTKVNESHVVACWLEHPLAPKVESPVKKGGIYHETVS</sequence>
<dbReference type="InterPro" id="IPR003439">
    <property type="entry name" value="ABC_transporter-like_ATP-bd"/>
</dbReference>
<dbReference type="NCBIfam" id="TIGR01727">
    <property type="entry name" value="oligo_HPY"/>
    <property type="match status" value="1"/>
</dbReference>
<organism evidence="9 10">
    <name type="scientific">Garciella nitratireducens DSM 15102</name>
    <dbReference type="NCBI Taxonomy" id="1121911"/>
    <lineage>
        <taxon>Bacteria</taxon>
        <taxon>Bacillati</taxon>
        <taxon>Bacillota</taxon>
        <taxon>Clostridia</taxon>
        <taxon>Eubacteriales</taxon>
        <taxon>Eubacteriaceae</taxon>
        <taxon>Garciella</taxon>
    </lineage>
</organism>
<name>A0A1T4NBD9_9FIRM</name>
<dbReference type="PROSITE" id="PS50893">
    <property type="entry name" value="ABC_TRANSPORTER_2"/>
    <property type="match status" value="1"/>
</dbReference>
<dbReference type="Pfam" id="PF00005">
    <property type="entry name" value="ABC_tran"/>
    <property type="match status" value="1"/>
</dbReference>
<keyword evidence="10" id="KW-1185">Reference proteome</keyword>
<dbReference type="InterPro" id="IPR017871">
    <property type="entry name" value="ABC_transporter-like_CS"/>
</dbReference>
<protein>
    <submittedName>
        <fullName evidence="9">Oligopeptide transport system ATP-binding protein</fullName>
    </submittedName>
</protein>
<evidence type="ECO:0000256" key="5">
    <source>
        <dbReference type="ARBA" id="ARBA00022741"/>
    </source>
</evidence>
<evidence type="ECO:0000313" key="9">
    <source>
        <dbReference type="EMBL" id="SJZ76367.1"/>
    </source>
</evidence>
<feature type="domain" description="ABC transporter" evidence="8">
    <location>
        <begin position="7"/>
        <end position="258"/>
    </location>
</feature>
<dbReference type="InterPro" id="IPR050388">
    <property type="entry name" value="ABC_Ni/Peptide_Import"/>
</dbReference>
<dbReference type="SMART" id="SM00382">
    <property type="entry name" value="AAA"/>
    <property type="match status" value="1"/>
</dbReference>
<keyword evidence="5" id="KW-0547">Nucleotide-binding</keyword>
<evidence type="ECO:0000313" key="10">
    <source>
        <dbReference type="Proteomes" id="UP000196365"/>
    </source>
</evidence>
<evidence type="ECO:0000256" key="6">
    <source>
        <dbReference type="ARBA" id="ARBA00022840"/>
    </source>
</evidence>
<dbReference type="Proteomes" id="UP000196365">
    <property type="component" value="Unassembled WGS sequence"/>
</dbReference>
<dbReference type="FunFam" id="3.40.50.300:FF:000016">
    <property type="entry name" value="Oligopeptide ABC transporter ATP-binding component"/>
    <property type="match status" value="1"/>
</dbReference>
<dbReference type="PROSITE" id="PS00211">
    <property type="entry name" value="ABC_TRANSPORTER_1"/>
    <property type="match status" value="1"/>
</dbReference>
<dbReference type="InterPro" id="IPR027417">
    <property type="entry name" value="P-loop_NTPase"/>
</dbReference>
<dbReference type="EMBL" id="FUWV01000010">
    <property type="protein sequence ID" value="SJZ76367.1"/>
    <property type="molecule type" value="Genomic_DNA"/>
</dbReference>
<keyword evidence="7" id="KW-0472">Membrane</keyword>
<dbReference type="PANTHER" id="PTHR43297">
    <property type="entry name" value="OLIGOPEPTIDE TRANSPORT ATP-BINDING PROTEIN APPD"/>
    <property type="match status" value="1"/>
</dbReference>
<evidence type="ECO:0000256" key="4">
    <source>
        <dbReference type="ARBA" id="ARBA00022475"/>
    </source>
</evidence>
<evidence type="ECO:0000259" key="8">
    <source>
        <dbReference type="PROSITE" id="PS50893"/>
    </source>
</evidence>
<dbReference type="CDD" id="cd03257">
    <property type="entry name" value="ABC_NikE_OppD_transporters"/>
    <property type="match status" value="1"/>
</dbReference>
<evidence type="ECO:0000256" key="3">
    <source>
        <dbReference type="ARBA" id="ARBA00022448"/>
    </source>
</evidence>
<reference evidence="9 10" key="1">
    <citation type="submission" date="2017-02" db="EMBL/GenBank/DDBJ databases">
        <authorList>
            <person name="Peterson S.W."/>
        </authorList>
    </citation>
    <scope>NUCLEOTIDE SEQUENCE [LARGE SCALE GENOMIC DNA]</scope>
    <source>
        <strain evidence="9 10">DSM 15102</strain>
    </source>
</reference>
<evidence type="ECO:0000256" key="1">
    <source>
        <dbReference type="ARBA" id="ARBA00004202"/>
    </source>
</evidence>
<evidence type="ECO:0000256" key="2">
    <source>
        <dbReference type="ARBA" id="ARBA00005417"/>
    </source>
</evidence>
<comment type="similarity">
    <text evidence="2">Belongs to the ABC transporter superfamily.</text>
</comment>
<dbReference type="Gene3D" id="3.40.50.300">
    <property type="entry name" value="P-loop containing nucleotide triphosphate hydrolases"/>
    <property type="match status" value="1"/>
</dbReference>
<accession>A0A1T4NBD9</accession>
<dbReference type="AlphaFoldDB" id="A0A1T4NBD9"/>
<dbReference type="GO" id="GO:0015833">
    <property type="term" value="P:peptide transport"/>
    <property type="evidence" value="ECO:0007669"/>
    <property type="project" value="InterPro"/>
</dbReference>
<keyword evidence="4" id="KW-1003">Cell membrane</keyword>
<dbReference type="GO" id="GO:0005886">
    <property type="term" value="C:plasma membrane"/>
    <property type="evidence" value="ECO:0007669"/>
    <property type="project" value="UniProtKB-SubCell"/>
</dbReference>
<dbReference type="GO" id="GO:0016887">
    <property type="term" value="F:ATP hydrolysis activity"/>
    <property type="evidence" value="ECO:0007669"/>
    <property type="project" value="InterPro"/>
</dbReference>
<dbReference type="InterPro" id="IPR013563">
    <property type="entry name" value="Oligopep_ABC_C"/>
</dbReference>
<evidence type="ECO:0000256" key="7">
    <source>
        <dbReference type="ARBA" id="ARBA00023136"/>
    </source>
</evidence>
<proteinExistence type="inferred from homology"/>
<dbReference type="SUPFAM" id="SSF52540">
    <property type="entry name" value="P-loop containing nucleoside triphosphate hydrolases"/>
    <property type="match status" value="1"/>
</dbReference>
<comment type="subcellular location">
    <subcellularLocation>
        <location evidence="1">Cell membrane</location>
        <topology evidence="1">Peripheral membrane protein</topology>
    </subcellularLocation>
</comment>
<dbReference type="OrthoDB" id="9809450at2"/>